<dbReference type="InterPro" id="IPR002347">
    <property type="entry name" value="SDR_fam"/>
</dbReference>
<dbReference type="GO" id="GO:0016491">
    <property type="term" value="F:oxidoreductase activity"/>
    <property type="evidence" value="ECO:0007669"/>
    <property type="project" value="TreeGrafter"/>
</dbReference>
<dbReference type="GO" id="GO:0005737">
    <property type="term" value="C:cytoplasm"/>
    <property type="evidence" value="ECO:0007669"/>
    <property type="project" value="TreeGrafter"/>
</dbReference>
<accession>A0A9D4TXL8</accession>
<gene>
    <name evidence="1" type="ORF">D9Q98_000139</name>
</gene>
<dbReference type="EMBL" id="SIDB01000001">
    <property type="protein sequence ID" value="KAI3437690.1"/>
    <property type="molecule type" value="Genomic_DNA"/>
</dbReference>
<proteinExistence type="predicted"/>
<dbReference type="AlphaFoldDB" id="A0A9D4TXL8"/>
<dbReference type="InterPro" id="IPR036291">
    <property type="entry name" value="NAD(P)-bd_dom_sf"/>
</dbReference>
<dbReference type="PANTHER" id="PTHR43544">
    <property type="entry name" value="SHORT-CHAIN DEHYDROGENASE/REDUCTASE"/>
    <property type="match status" value="1"/>
</dbReference>
<dbReference type="CDD" id="cd05325">
    <property type="entry name" value="carb_red_sniffer_like_SDR_c"/>
    <property type="match status" value="1"/>
</dbReference>
<dbReference type="PRINTS" id="PR00081">
    <property type="entry name" value="GDHRDH"/>
</dbReference>
<sequence length="287" mass="31230">MRFSIRLARHVVASRPASAHMSAAAAEAGASRVALVQGSSRGLGLEFVRQLLQRPDHSVVATCRSPSASQQLQDLQRQHGADRLLLVPLDPNDELSIERAAQQVATAHAHLNLLINASGILHDAGMTPETGLQKVTLASLTKCFQVNAAGHILVCKAFAPLLINAAKASCATEERPAVVANLSARVGSIGDNRLGGWYSYRASKAAVNQLTKCMALEFERRKQAVSCILLHPGTVDTDLSKPFQRNVPPEKLFTRERAVRQLLDITDRTSMQDTGRLYDWKGDVVEW</sequence>
<dbReference type="Gene3D" id="3.40.50.720">
    <property type="entry name" value="NAD(P)-binding Rossmann-like Domain"/>
    <property type="match status" value="1"/>
</dbReference>
<dbReference type="InterPro" id="IPR051468">
    <property type="entry name" value="Fungal_SecMetab_SDRs"/>
</dbReference>
<comment type="caution">
    <text evidence="1">The sequence shown here is derived from an EMBL/GenBank/DDBJ whole genome shotgun (WGS) entry which is preliminary data.</text>
</comment>
<dbReference type="OrthoDB" id="5296at2759"/>
<dbReference type="PANTHER" id="PTHR43544:SF12">
    <property type="entry name" value="NAD(P)-BINDING ROSSMANN-FOLD SUPERFAMILY PROTEIN"/>
    <property type="match status" value="1"/>
</dbReference>
<evidence type="ECO:0000313" key="1">
    <source>
        <dbReference type="EMBL" id="KAI3437690.1"/>
    </source>
</evidence>
<protein>
    <submittedName>
        <fullName evidence="1">Uncharacterized protein</fullName>
    </submittedName>
</protein>
<evidence type="ECO:0000313" key="2">
    <source>
        <dbReference type="Proteomes" id="UP001055712"/>
    </source>
</evidence>
<reference evidence="1" key="2">
    <citation type="submission" date="2020-11" db="EMBL/GenBank/DDBJ databases">
        <authorList>
            <person name="Cecchin M."/>
            <person name="Marcolungo L."/>
            <person name="Rossato M."/>
            <person name="Girolomoni L."/>
            <person name="Cosentino E."/>
            <person name="Cuine S."/>
            <person name="Li-Beisson Y."/>
            <person name="Delledonne M."/>
            <person name="Ballottari M."/>
        </authorList>
    </citation>
    <scope>NUCLEOTIDE SEQUENCE</scope>
    <source>
        <strain evidence="1">211/11P</strain>
        <tissue evidence="1">Whole cell</tissue>
    </source>
</reference>
<reference evidence="1" key="1">
    <citation type="journal article" date="2019" name="Plant J.">
        <title>Chlorella vulgaris genome assembly and annotation reveals the molecular basis for metabolic acclimation to high light conditions.</title>
        <authorList>
            <person name="Cecchin M."/>
            <person name="Marcolungo L."/>
            <person name="Rossato M."/>
            <person name="Girolomoni L."/>
            <person name="Cosentino E."/>
            <person name="Cuine S."/>
            <person name="Li-Beisson Y."/>
            <person name="Delledonne M."/>
            <person name="Ballottari M."/>
        </authorList>
    </citation>
    <scope>NUCLEOTIDE SEQUENCE</scope>
    <source>
        <strain evidence="1">211/11P</strain>
    </source>
</reference>
<dbReference type="Pfam" id="PF00106">
    <property type="entry name" value="adh_short"/>
    <property type="match status" value="1"/>
</dbReference>
<dbReference type="SUPFAM" id="SSF51735">
    <property type="entry name" value="NAD(P)-binding Rossmann-fold domains"/>
    <property type="match status" value="1"/>
</dbReference>
<dbReference type="Proteomes" id="UP001055712">
    <property type="component" value="Unassembled WGS sequence"/>
</dbReference>
<name>A0A9D4TXL8_CHLVU</name>
<keyword evidence="2" id="KW-1185">Reference proteome</keyword>
<organism evidence="1 2">
    <name type="scientific">Chlorella vulgaris</name>
    <name type="common">Green alga</name>
    <dbReference type="NCBI Taxonomy" id="3077"/>
    <lineage>
        <taxon>Eukaryota</taxon>
        <taxon>Viridiplantae</taxon>
        <taxon>Chlorophyta</taxon>
        <taxon>core chlorophytes</taxon>
        <taxon>Trebouxiophyceae</taxon>
        <taxon>Chlorellales</taxon>
        <taxon>Chlorellaceae</taxon>
        <taxon>Chlorella clade</taxon>
        <taxon>Chlorella</taxon>
    </lineage>
</organism>